<dbReference type="EMBL" id="BJYM01000007">
    <property type="protein sequence ID" value="GEN87145.1"/>
    <property type="molecule type" value="Genomic_DNA"/>
</dbReference>
<dbReference type="Gene3D" id="3.40.50.300">
    <property type="entry name" value="P-loop containing nucleotide triphosphate hydrolases"/>
    <property type="match status" value="2"/>
</dbReference>
<feature type="domain" description="Helicase C-terminal" evidence="5">
    <location>
        <begin position="163"/>
        <end position="314"/>
    </location>
</feature>
<organism evidence="6 7">
    <name type="scientific">Oceanobacillus sojae</name>
    <dbReference type="NCBI Taxonomy" id="582851"/>
    <lineage>
        <taxon>Bacteria</taxon>
        <taxon>Bacillati</taxon>
        <taxon>Bacillota</taxon>
        <taxon>Bacilli</taxon>
        <taxon>Bacillales</taxon>
        <taxon>Bacillaceae</taxon>
        <taxon>Oceanobacillus</taxon>
    </lineage>
</organism>
<name>A0A511ZI74_9BACI</name>
<dbReference type="InterPro" id="IPR014001">
    <property type="entry name" value="Helicase_ATP-bd"/>
</dbReference>
<dbReference type="SMART" id="SM00490">
    <property type="entry name" value="HELICc"/>
    <property type="match status" value="1"/>
</dbReference>
<dbReference type="GO" id="GO:0005524">
    <property type="term" value="F:ATP binding"/>
    <property type="evidence" value="ECO:0007669"/>
    <property type="project" value="UniProtKB-KW"/>
</dbReference>
<accession>A0A511ZI74</accession>
<dbReference type="PANTHER" id="PTHR30580:SF1">
    <property type="entry name" value="COMF OPERON PROTEIN 1"/>
    <property type="match status" value="1"/>
</dbReference>
<reference evidence="6 7" key="1">
    <citation type="submission" date="2019-07" db="EMBL/GenBank/DDBJ databases">
        <title>Whole genome shotgun sequence of Oceanobacillus sojae NBRC 105379.</title>
        <authorList>
            <person name="Hosoyama A."/>
            <person name="Uohara A."/>
            <person name="Ohji S."/>
            <person name="Ichikawa N."/>
        </authorList>
    </citation>
    <scope>NUCLEOTIDE SEQUENCE [LARGE SCALE GENOMIC DNA]</scope>
    <source>
        <strain evidence="6 7">NBRC 105379</strain>
    </source>
</reference>
<dbReference type="InterPro" id="IPR011545">
    <property type="entry name" value="DEAD/DEAH_box_helicase_dom"/>
</dbReference>
<keyword evidence="1" id="KW-0547">Nucleotide-binding</keyword>
<dbReference type="STRING" id="582851.GCA_900162665_01195"/>
<dbReference type="GO" id="GO:0006270">
    <property type="term" value="P:DNA replication initiation"/>
    <property type="evidence" value="ECO:0007669"/>
    <property type="project" value="TreeGrafter"/>
</dbReference>
<dbReference type="Pfam" id="PF00270">
    <property type="entry name" value="DEAD"/>
    <property type="match status" value="1"/>
</dbReference>
<evidence type="ECO:0000259" key="5">
    <source>
        <dbReference type="PROSITE" id="PS51194"/>
    </source>
</evidence>
<evidence type="ECO:0000256" key="2">
    <source>
        <dbReference type="ARBA" id="ARBA00022840"/>
    </source>
</evidence>
<dbReference type="Proteomes" id="UP000321558">
    <property type="component" value="Unassembled WGS sequence"/>
</dbReference>
<gene>
    <name evidence="6" type="ORF">OSO01_18840</name>
</gene>
<proteinExistence type="predicted"/>
<dbReference type="GO" id="GO:0006302">
    <property type="term" value="P:double-strand break repair"/>
    <property type="evidence" value="ECO:0007669"/>
    <property type="project" value="TreeGrafter"/>
</dbReference>
<keyword evidence="2" id="KW-0067">ATP-binding</keyword>
<keyword evidence="3" id="KW-0238">DNA-binding</keyword>
<feature type="domain" description="Helicase ATP-binding" evidence="4">
    <location>
        <begin position="1"/>
        <end position="131"/>
    </location>
</feature>
<evidence type="ECO:0000313" key="6">
    <source>
        <dbReference type="EMBL" id="GEN87145.1"/>
    </source>
</evidence>
<dbReference type="Pfam" id="PF00271">
    <property type="entry name" value="Helicase_C"/>
    <property type="match status" value="1"/>
</dbReference>
<dbReference type="AlphaFoldDB" id="A0A511ZI74"/>
<dbReference type="PROSITE" id="PS51194">
    <property type="entry name" value="HELICASE_CTER"/>
    <property type="match status" value="1"/>
</dbReference>
<dbReference type="InterPro" id="IPR001650">
    <property type="entry name" value="Helicase_C-like"/>
</dbReference>
<evidence type="ECO:0000259" key="4">
    <source>
        <dbReference type="PROSITE" id="PS51192"/>
    </source>
</evidence>
<dbReference type="CDD" id="cd18785">
    <property type="entry name" value="SF2_C"/>
    <property type="match status" value="1"/>
</dbReference>
<comment type="caution">
    <text evidence="6">The sequence shown here is derived from an EMBL/GenBank/DDBJ whole genome shotgun (WGS) entry which is preliminary data.</text>
</comment>
<evidence type="ECO:0000313" key="7">
    <source>
        <dbReference type="Proteomes" id="UP000321558"/>
    </source>
</evidence>
<keyword evidence="7" id="KW-1185">Reference proteome</keyword>
<dbReference type="GO" id="GO:0043138">
    <property type="term" value="F:3'-5' DNA helicase activity"/>
    <property type="evidence" value="ECO:0007669"/>
    <property type="project" value="TreeGrafter"/>
</dbReference>
<dbReference type="InterPro" id="IPR027417">
    <property type="entry name" value="P-loop_NTPase"/>
</dbReference>
<dbReference type="GO" id="GO:0006310">
    <property type="term" value="P:DNA recombination"/>
    <property type="evidence" value="ECO:0007669"/>
    <property type="project" value="TreeGrafter"/>
</dbReference>
<dbReference type="PANTHER" id="PTHR30580">
    <property type="entry name" value="PRIMOSOMAL PROTEIN N"/>
    <property type="match status" value="1"/>
</dbReference>
<evidence type="ECO:0000256" key="1">
    <source>
        <dbReference type="ARBA" id="ARBA00022741"/>
    </source>
</evidence>
<dbReference type="PROSITE" id="PS51192">
    <property type="entry name" value="HELICASE_ATP_BIND_1"/>
    <property type="match status" value="1"/>
</dbReference>
<evidence type="ECO:0000256" key="3">
    <source>
        <dbReference type="ARBA" id="ARBA00023125"/>
    </source>
</evidence>
<dbReference type="SUPFAM" id="SSF52540">
    <property type="entry name" value="P-loop containing nucleoside triphosphate hydrolases"/>
    <property type="match status" value="1"/>
</dbReference>
<dbReference type="GO" id="GO:0003677">
    <property type="term" value="F:DNA binding"/>
    <property type="evidence" value="ECO:0007669"/>
    <property type="project" value="UniProtKB-KW"/>
</dbReference>
<evidence type="ECO:0008006" key="8">
    <source>
        <dbReference type="Google" id="ProtNLM"/>
    </source>
</evidence>
<protein>
    <recommendedName>
        <fullName evidence="8">DNA/RNA helicase</fullName>
    </recommendedName>
</protein>
<sequence length="314" mass="35357">MLFPAITAALKQGKRIALASPRVDVIRELFPRLEQAFQDVTIEALYGGSEHKAGKSQLILATTHQLMRYYQAFDVLIIDEVDAFPFYLDKSLMYAAKQAAKKQSTTLYLTATPRKNFRLQMKLGKLPHVFVPLRYHGHLLPVPKLKLAFHLTSQLANKKLPNAFQKWLMNRQNPQRQLLIFGPKISMIKELKEVITLLLLQTGAISASEELQAVYAADKDREAKIKQFRNRELHALITTTILERGVTFPSVDVAVLAAGHEVFNEAALVQIAGRAGRSADDPSGEVIFFHDGKTDAIEKARQMILDMNERGKKL</sequence>